<feature type="compositionally biased region" description="Low complexity" evidence="1">
    <location>
        <begin position="247"/>
        <end position="258"/>
    </location>
</feature>
<evidence type="ECO:0000313" key="3">
    <source>
        <dbReference type="EMBL" id="KAL1504400.1"/>
    </source>
</evidence>
<reference evidence="3 4" key="1">
    <citation type="journal article" date="2024" name="Science">
        <title>Giant polyketide synthase enzymes in the biosynthesis of giant marine polyether toxins.</title>
        <authorList>
            <person name="Fallon T.R."/>
            <person name="Shende V.V."/>
            <person name="Wierzbicki I.H."/>
            <person name="Pendleton A.L."/>
            <person name="Watervoot N.F."/>
            <person name="Auber R.P."/>
            <person name="Gonzalez D.J."/>
            <person name="Wisecaver J.H."/>
            <person name="Moore B.S."/>
        </authorList>
    </citation>
    <scope>NUCLEOTIDE SEQUENCE [LARGE SCALE GENOMIC DNA]</scope>
    <source>
        <strain evidence="3 4">12B1</strain>
    </source>
</reference>
<organism evidence="3 4">
    <name type="scientific">Prymnesium parvum</name>
    <name type="common">Toxic golden alga</name>
    <dbReference type="NCBI Taxonomy" id="97485"/>
    <lineage>
        <taxon>Eukaryota</taxon>
        <taxon>Haptista</taxon>
        <taxon>Haptophyta</taxon>
        <taxon>Prymnesiophyceae</taxon>
        <taxon>Prymnesiales</taxon>
        <taxon>Prymnesiaceae</taxon>
        <taxon>Prymnesium</taxon>
    </lineage>
</organism>
<feature type="region of interest" description="Disordered" evidence="1">
    <location>
        <begin position="27"/>
        <end position="51"/>
    </location>
</feature>
<feature type="compositionally biased region" description="Basic and acidic residues" evidence="1">
    <location>
        <begin position="269"/>
        <end position="279"/>
    </location>
</feature>
<gene>
    <name evidence="3" type="ORF">AB1Y20_010806</name>
</gene>
<accession>A0AB34ITU4</accession>
<keyword evidence="4" id="KW-1185">Reference proteome</keyword>
<protein>
    <submittedName>
        <fullName evidence="3">Uncharacterized protein</fullName>
    </submittedName>
</protein>
<feature type="signal peptide" evidence="2">
    <location>
        <begin position="1"/>
        <end position="21"/>
    </location>
</feature>
<name>A0AB34ITU4_PRYPA</name>
<comment type="caution">
    <text evidence="3">The sequence shown here is derived from an EMBL/GenBank/DDBJ whole genome shotgun (WGS) entry which is preliminary data.</text>
</comment>
<evidence type="ECO:0000256" key="1">
    <source>
        <dbReference type="SAM" id="MobiDB-lite"/>
    </source>
</evidence>
<dbReference type="EMBL" id="JBGBPQ010000020">
    <property type="protein sequence ID" value="KAL1504400.1"/>
    <property type="molecule type" value="Genomic_DNA"/>
</dbReference>
<keyword evidence="2" id="KW-0732">Signal</keyword>
<feature type="region of interest" description="Disordered" evidence="1">
    <location>
        <begin position="247"/>
        <end position="279"/>
    </location>
</feature>
<feature type="compositionally biased region" description="Low complexity" evidence="1">
    <location>
        <begin position="27"/>
        <end position="50"/>
    </location>
</feature>
<evidence type="ECO:0000256" key="2">
    <source>
        <dbReference type="SAM" id="SignalP"/>
    </source>
</evidence>
<feature type="chain" id="PRO_5044212266" evidence="2">
    <location>
        <begin position="22"/>
        <end position="393"/>
    </location>
</feature>
<dbReference type="Proteomes" id="UP001515480">
    <property type="component" value="Unassembled WGS sequence"/>
</dbReference>
<sequence length="393" mass="43659">MAAARCLSPLALLHAATLIHCRKHEAAPQPSRARNASRAAANSTAPPSRSHITPRAAAQLICYARNYPDLVSAYCVNGNVSNCYLPGLDWHWKSVGQPRGATNACSASQEPASLSCWAQSYPQLLARFCEGDVTRCNIDALRNHWAEVGESLPLSQAQCRLSDEVMQCYAMNYPELKDEYCAGPTIVPSWRVGSVPPSPTNDLSSCDMDGLKWRWCEHAPVPSCRAPHLALVHRSCYTGTTWARSTATRASAGRRPTSCDAASCAPSEQEAHGERTPEPRRHVCAADAKNYDDLLTRYCQSRRLHLCDLEGLQWHWQHKGWKQGYKATCLQPEPIESLRCYAENYPSVHEGFCHRDSSKCDFAALQVHWVSVRTFYRGRVCALSTEGVLQPPY</sequence>
<evidence type="ECO:0000313" key="4">
    <source>
        <dbReference type="Proteomes" id="UP001515480"/>
    </source>
</evidence>
<dbReference type="AlphaFoldDB" id="A0AB34ITU4"/>
<proteinExistence type="predicted"/>